<dbReference type="InterPro" id="IPR036907">
    <property type="entry name" value="5'-Nucleotdase_C_sf"/>
</dbReference>
<reference evidence="2" key="1">
    <citation type="submission" date="2022-02" db="EMBL/GenBank/DDBJ databases">
        <title>Aestuariibaculum sp., a marine bacterium isolated from sediment in Guangxi.</title>
        <authorList>
            <person name="Ying J."/>
        </authorList>
    </citation>
    <scope>NUCLEOTIDE SEQUENCE</scope>
    <source>
        <strain evidence="2">L182</strain>
    </source>
</reference>
<comment type="caution">
    <text evidence="2">The sequence shown here is derived from an EMBL/GenBank/DDBJ whole genome shotgun (WGS) entry which is preliminary data.</text>
</comment>
<dbReference type="RefSeq" id="WP_240573387.1">
    <property type="nucleotide sequence ID" value="NZ_CP136709.1"/>
</dbReference>
<evidence type="ECO:0000313" key="3">
    <source>
        <dbReference type="Proteomes" id="UP001156141"/>
    </source>
</evidence>
<organism evidence="2 3">
    <name type="scientific">Aestuariibaculum lutulentum</name>
    <dbReference type="NCBI Taxonomy" id="2920935"/>
    <lineage>
        <taxon>Bacteria</taxon>
        <taxon>Pseudomonadati</taxon>
        <taxon>Bacteroidota</taxon>
        <taxon>Flavobacteriia</taxon>
        <taxon>Flavobacteriales</taxon>
        <taxon>Flavobacteriaceae</taxon>
    </lineage>
</organism>
<dbReference type="Gene3D" id="3.90.780.10">
    <property type="entry name" value="5'-Nucleotidase, C-terminal domain"/>
    <property type="match status" value="1"/>
</dbReference>
<dbReference type="Proteomes" id="UP001156141">
    <property type="component" value="Unassembled WGS sequence"/>
</dbReference>
<name>A0ABS9RLM7_9FLAO</name>
<dbReference type="Pfam" id="PF02872">
    <property type="entry name" value="5_nucleotid_C"/>
    <property type="match status" value="1"/>
</dbReference>
<dbReference type="EMBL" id="JAKVQD010000003">
    <property type="protein sequence ID" value="MCH4553002.1"/>
    <property type="molecule type" value="Genomic_DNA"/>
</dbReference>
<evidence type="ECO:0000259" key="1">
    <source>
        <dbReference type="Pfam" id="PF02872"/>
    </source>
</evidence>
<dbReference type="SUPFAM" id="SSF55816">
    <property type="entry name" value="5'-nucleotidase (syn. UDP-sugar hydrolase), C-terminal domain"/>
    <property type="match status" value="1"/>
</dbReference>
<dbReference type="PROSITE" id="PS51257">
    <property type="entry name" value="PROKAR_LIPOPROTEIN"/>
    <property type="match status" value="1"/>
</dbReference>
<feature type="domain" description="5'-Nucleotidase C-terminal" evidence="1">
    <location>
        <begin position="73"/>
        <end position="213"/>
    </location>
</feature>
<accession>A0ABS9RLM7</accession>
<protein>
    <submittedName>
        <fullName evidence="2">5'-nucleotidase C-terminal domain-containing protein</fullName>
    </submittedName>
</protein>
<gene>
    <name evidence="2" type="ORF">MKW35_10235</name>
</gene>
<sequence length="253" mass="29242">MRFTFLIYLLYISLFISCKQPEYHLTKIEGKQIGITDSLKNVSEIDSFIKPFRSHLNKDLDSVLAYSVGTYSRDDGKFNTAIGNFMADVIYEQSNPVFKSRTGHDIDMVLLSYGSIRTIVSKGDITTRTAFELMPFENNIVIVALKKPEIDKMLEYLCKAKKANPFSKLKLVIDQDYKLIEATIKNHKIEEDKTYYVATQDYLYNGGDNMTFFQPNDSLYKIDYKVRNAIIDYFKKTDTISPTIDDRFIQITP</sequence>
<dbReference type="PRINTS" id="PR01607">
    <property type="entry name" value="APYRASEFAMLY"/>
</dbReference>
<dbReference type="InterPro" id="IPR006179">
    <property type="entry name" value="5_nucleotidase/apyrase"/>
</dbReference>
<proteinExistence type="predicted"/>
<dbReference type="PANTHER" id="PTHR11575">
    <property type="entry name" value="5'-NUCLEOTIDASE-RELATED"/>
    <property type="match status" value="1"/>
</dbReference>
<evidence type="ECO:0000313" key="2">
    <source>
        <dbReference type="EMBL" id="MCH4553002.1"/>
    </source>
</evidence>
<dbReference type="InterPro" id="IPR008334">
    <property type="entry name" value="5'-Nucleotdase_C"/>
</dbReference>
<keyword evidence="3" id="KW-1185">Reference proteome</keyword>
<dbReference type="PANTHER" id="PTHR11575:SF24">
    <property type="entry name" value="5'-NUCLEOTIDASE"/>
    <property type="match status" value="1"/>
</dbReference>